<accession>A0ABT7CQ39</accession>
<dbReference type="EMBL" id="JASJOT010000017">
    <property type="protein sequence ID" value="MDJ1495857.1"/>
    <property type="molecule type" value="Genomic_DNA"/>
</dbReference>
<comment type="caution">
    <text evidence="1">The sequence shown here is derived from an EMBL/GenBank/DDBJ whole genome shotgun (WGS) entry which is preliminary data.</text>
</comment>
<dbReference type="PANTHER" id="PTHR12993:SF11">
    <property type="entry name" value="N-ACETYLGLUCOSAMINYL-PHOSPHATIDYLINOSITOL DE-N-ACETYLASE"/>
    <property type="match status" value="1"/>
</dbReference>
<dbReference type="InterPro" id="IPR024078">
    <property type="entry name" value="LmbE-like_dom_sf"/>
</dbReference>
<dbReference type="Gene3D" id="3.40.50.10320">
    <property type="entry name" value="LmbE-like"/>
    <property type="match status" value="1"/>
</dbReference>
<sequence length="274" mass="30327">MKTIYTVFLFGLTIFIGLLSQAQTTASQTFATKTILAIFAHPDDEVAISPVLARYARQGTKVYLAIATDGQQGVTPHAKIPAGDTLGKVRRAEATCACQQLGIKPPVFFGLQDGGLYSLETLQVLHQHIVKLFTELKPDVVITWGPDGGYGHADHRIVSDVVTEVFQTGANNGSQQLLYTAFPKEAMQNMPPMKTFTGKWLSQSFHTTLTKYLTYQIPYEAIDLKTARTSYACHKSQFTPDDMDEIFLLIGQTKGKAYLRPWNGSSKIQVDLFK</sequence>
<dbReference type="InterPro" id="IPR003737">
    <property type="entry name" value="GlcNAc_PI_deacetylase-related"/>
</dbReference>
<organism evidence="1 2">
    <name type="scientific">Xanthocytophaga flava</name>
    <dbReference type="NCBI Taxonomy" id="3048013"/>
    <lineage>
        <taxon>Bacteria</taxon>
        <taxon>Pseudomonadati</taxon>
        <taxon>Bacteroidota</taxon>
        <taxon>Cytophagia</taxon>
        <taxon>Cytophagales</taxon>
        <taxon>Rhodocytophagaceae</taxon>
        <taxon>Xanthocytophaga</taxon>
    </lineage>
</organism>
<dbReference type="EC" id="3.5.1.-" evidence="1"/>
<dbReference type="PANTHER" id="PTHR12993">
    <property type="entry name" value="N-ACETYLGLUCOSAMINYL-PHOSPHATIDYLINOSITOL DE-N-ACETYLASE-RELATED"/>
    <property type="match status" value="1"/>
</dbReference>
<name>A0ABT7CQ39_9BACT</name>
<dbReference type="GO" id="GO:0016787">
    <property type="term" value="F:hydrolase activity"/>
    <property type="evidence" value="ECO:0007669"/>
    <property type="project" value="UniProtKB-KW"/>
</dbReference>
<dbReference type="SUPFAM" id="SSF102588">
    <property type="entry name" value="LmbE-like"/>
    <property type="match status" value="1"/>
</dbReference>
<dbReference type="Proteomes" id="UP001228581">
    <property type="component" value="Unassembled WGS sequence"/>
</dbReference>
<reference evidence="1 2" key="1">
    <citation type="submission" date="2023-05" db="EMBL/GenBank/DDBJ databases">
        <authorList>
            <person name="Zhang X."/>
        </authorList>
    </citation>
    <scope>NUCLEOTIDE SEQUENCE [LARGE SCALE GENOMIC DNA]</scope>
    <source>
        <strain evidence="1 2">DM2B3-1</strain>
    </source>
</reference>
<evidence type="ECO:0000313" key="1">
    <source>
        <dbReference type="EMBL" id="MDJ1495857.1"/>
    </source>
</evidence>
<protein>
    <submittedName>
        <fullName evidence="1">PIG-L family deacetylase</fullName>
        <ecNumber evidence="1">3.5.1.-</ecNumber>
    </submittedName>
</protein>
<dbReference type="Pfam" id="PF02585">
    <property type="entry name" value="PIG-L"/>
    <property type="match status" value="1"/>
</dbReference>
<evidence type="ECO:0000313" key="2">
    <source>
        <dbReference type="Proteomes" id="UP001228581"/>
    </source>
</evidence>
<keyword evidence="2" id="KW-1185">Reference proteome</keyword>
<proteinExistence type="predicted"/>
<gene>
    <name evidence="1" type="ORF">QNI19_23175</name>
</gene>
<dbReference type="RefSeq" id="WP_314000238.1">
    <property type="nucleotide sequence ID" value="NZ_JASJOT010000017.1"/>
</dbReference>
<keyword evidence="1" id="KW-0378">Hydrolase</keyword>